<dbReference type="InterPro" id="IPR005746">
    <property type="entry name" value="Thioredoxin"/>
</dbReference>
<dbReference type="InterPro" id="IPR017937">
    <property type="entry name" value="Thioredoxin_CS"/>
</dbReference>
<accession>A0A2G1QT26</accession>
<evidence type="ECO:0000313" key="8">
    <source>
        <dbReference type="EMBL" id="PHP68604.1"/>
    </source>
</evidence>
<dbReference type="GO" id="GO:0045454">
    <property type="term" value="P:cell redox homeostasis"/>
    <property type="evidence" value="ECO:0007669"/>
    <property type="project" value="TreeGrafter"/>
</dbReference>
<keyword evidence="2" id="KW-0813">Transport</keyword>
<dbReference type="Pfam" id="PF00085">
    <property type="entry name" value="Thioredoxin"/>
    <property type="match status" value="1"/>
</dbReference>
<name>A0A2G1QT26_9HYPH</name>
<dbReference type="Gene3D" id="1.25.40.10">
    <property type="entry name" value="Tetratricopeptide repeat domain"/>
    <property type="match status" value="2"/>
</dbReference>
<dbReference type="Gene3D" id="3.40.30.10">
    <property type="entry name" value="Glutaredoxin"/>
    <property type="match status" value="1"/>
</dbReference>
<dbReference type="Pfam" id="PF14559">
    <property type="entry name" value="TPR_19"/>
    <property type="match status" value="1"/>
</dbReference>
<evidence type="ECO:0000256" key="6">
    <source>
        <dbReference type="NCBIfam" id="TIGR01068"/>
    </source>
</evidence>
<keyword evidence="9" id="KW-1185">Reference proteome</keyword>
<dbReference type="PANTHER" id="PTHR45663">
    <property type="entry name" value="GEO12009P1"/>
    <property type="match status" value="1"/>
</dbReference>
<dbReference type="GO" id="GO:0005829">
    <property type="term" value="C:cytosol"/>
    <property type="evidence" value="ECO:0007669"/>
    <property type="project" value="TreeGrafter"/>
</dbReference>
<dbReference type="CDD" id="cd02947">
    <property type="entry name" value="TRX_family"/>
    <property type="match status" value="1"/>
</dbReference>
<dbReference type="RefSeq" id="WP_099302832.1">
    <property type="nucleotide sequence ID" value="NZ_PDVP01000001.1"/>
</dbReference>
<reference evidence="8 9" key="1">
    <citation type="submission" date="2017-10" db="EMBL/GenBank/DDBJ databases">
        <title>Sedimentibacterium mangrovi gen. nov., sp. nov., a novel member of family Phyllobacteriacea isolated from mangrove sediment.</title>
        <authorList>
            <person name="Liao H."/>
            <person name="Tian Y."/>
        </authorList>
    </citation>
    <scope>NUCLEOTIDE SEQUENCE [LARGE SCALE GENOMIC DNA]</scope>
    <source>
        <strain evidence="8 9">X9-2-2</strain>
    </source>
</reference>
<dbReference type="EMBL" id="PDVP01000001">
    <property type="protein sequence ID" value="PHP68604.1"/>
    <property type="molecule type" value="Genomic_DNA"/>
</dbReference>
<comment type="similarity">
    <text evidence="1">Belongs to the thioredoxin family.</text>
</comment>
<evidence type="ECO:0000256" key="4">
    <source>
        <dbReference type="ARBA" id="ARBA00023157"/>
    </source>
</evidence>
<dbReference type="SUPFAM" id="SSF52833">
    <property type="entry name" value="Thioredoxin-like"/>
    <property type="match status" value="1"/>
</dbReference>
<dbReference type="SUPFAM" id="SSF48452">
    <property type="entry name" value="TPR-like"/>
    <property type="match status" value="1"/>
</dbReference>
<keyword evidence="5" id="KW-0676">Redox-active center</keyword>
<dbReference type="PROSITE" id="PS51352">
    <property type="entry name" value="THIOREDOXIN_2"/>
    <property type="match status" value="1"/>
</dbReference>
<dbReference type="PANTHER" id="PTHR45663:SF11">
    <property type="entry name" value="GEO12009P1"/>
    <property type="match status" value="1"/>
</dbReference>
<dbReference type="Proteomes" id="UP000221168">
    <property type="component" value="Unassembled WGS sequence"/>
</dbReference>
<evidence type="ECO:0000259" key="7">
    <source>
        <dbReference type="PROSITE" id="PS51352"/>
    </source>
</evidence>
<dbReference type="OrthoDB" id="9790390at2"/>
<dbReference type="GO" id="GO:0015035">
    <property type="term" value="F:protein-disulfide reductase activity"/>
    <property type="evidence" value="ECO:0007669"/>
    <property type="project" value="UniProtKB-UniRule"/>
</dbReference>
<dbReference type="PROSITE" id="PS00194">
    <property type="entry name" value="THIOREDOXIN_1"/>
    <property type="match status" value="1"/>
</dbReference>
<feature type="domain" description="Thioredoxin" evidence="7">
    <location>
        <begin position="23"/>
        <end position="144"/>
    </location>
</feature>
<protein>
    <recommendedName>
        <fullName evidence="6">Thioredoxin</fullName>
    </recommendedName>
</protein>
<dbReference type="FunFam" id="3.40.30.10:FF:000001">
    <property type="entry name" value="Thioredoxin"/>
    <property type="match status" value="1"/>
</dbReference>
<evidence type="ECO:0000256" key="2">
    <source>
        <dbReference type="ARBA" id="ARBA00022448"/>
    </source>
</evidence>
<dbReference type="InterPro" id="IPR036249">
    <property type="entry name" value="Thioredoxin-like_sf"/>
</dbReference>
<comment type="caution">
    <text evidence="8">The sequence shown here is derived from an EMBL/GenBank/DDBJ whole genome shotgun (WGS) entry which is preliminary data.</text>
</comment>
<dbReference type="GO" id="GO:0006950">
    <property type="term" value="P:response to stress"/>
    <property type="evidence" value="ECO:0007669"/>
    <property type="project" value="UniProtKB-ARBA"/>
</dbReference>
<dbReference type="NCBIfam" id="TIGR01068">
    <property type="entry name" value="thioredoxin"/>
    <property type="match status" value="1"/>
</dbReference>
<keyword evidence="4" id="KW-1015">Disulfide bond</keyword>
<organism evidence="8 9">
    <name type="scientific">Zhengella mangrovi</name>
    <dbReference type="NCBI Taxonomy" id="1982044"/>
    <lineage>
        <taxon>Bacteria</taxon>
        <taxon>Pseudomonadati</taxon>
        <taxon>Pseudomonadota</taxon>
        <taxon>Alphaproteobacteria</taxon>
        <taxon>Hyphomicrobiales</taxon>
        <taxon>Notoacmeibacteraceae</taxon>
        <taxon>Zhengella</taxon>
    </lineage>
</organism>
<evidence type="ECO:0000256" key="1">
    <source>
        <dbReference type="ARBA" id="ARBA00008987"/>
    </source>
</evidence>
<keyword evidence="3" id="KW-0249">Electron transport</keyword>
<dbReference type="InterPro" id="IPR013766">
    <property type="entry name" value="Thioredoxin_domain"/>
</dbReference>
<proteinExistence type="inferred from homology"/>
<sequence length="322" mass="34283">MTNGNNPYQTGAGGYDTTVSFGQNPGSGAAASGTKDLIKDTTTAAFRADVIEESKNQPVLVDFWAPWCGPCRQLGPAIEKVVREAGGKVKLVKMNIDEHPQIAGQLGVQSIPAVFAFVNGQPVDGFMGALPETQIRQFIEKLGGGGGDAVKEALDAANQARDAGDNQAALQIYGAILQQDPENADVLGQAATVLYDMGDKDQAEQLLERIPADKQETESVKGLKARMALDGEVASLGDPMELARRLADDPADHGARMDLAKIENAKGNREKAADHLLAVIKADREWNNGAARAQLLQFFEAWGMGDPVTLAARRKLSSLLFS</sequence>
<evidence type="ECO:0000256" key="5">
    <source>
        <dbReference type="ARBA" id="ARBA00023284"/>
    </source>
</evidence>
<dbReference type="PRINTS" id="PR00421">
    <property type="entry name" value="THIOREDOXIN"/>
</dbReference>
<gene>
    <name evidence="8" type="primary">trxA</name>
    <name evidence="8" type="ORF">CSC94_00950</name>
</gene>
<evidence type="ECO:0000256" key="3">
    <source>
        <dbReference type="ARBA" id="ARBA00022982"/>
    </source>
</evidence>
<dbReference type="InterPro" id="IPR011990">
    <property type="entry name" value="TPR-like_helical_dom_sf"/>
</dbReference>
<dbReference type="AlphaFoldDB" id="A0A2G1QT26"/>
<dbReference type="Pfam" id="PF14561">
    <property type="entry name" value="TPR_20"/>
    <property type="match status" value="1"/>
</dbReference>
<evidence type="ECO:0000313" key="9">
    <source>
        <dbReference type="Proteomes" id="UP000221168"/>
    </source>
</evidence>